<dbReference type="InterPro" id="IPR051049">
    <property type="entry name" value="Dienelactone_hydrolase-like"/>
</dbReference>
<organism evidence="2 3">
    <name type="scientific">Nocardia wallacei</name>
    <dbReference type="NCBI Taxonomy" id="480035"/>
    <lineage>
        <taxon>Bacteria</taxon>
        <taxon>Bacillati</taxon>
        <taxon>Actinomycetota</taxon>
        <taxon>Actinomycetes</taxon>
        <taxon>Mycobacteriales</taxon>
        <taxon>Nocardiaceae</taxon>
        <taxon>Nocardia</taxon>
    </lineage>
</organism>
<name>A0A7G1KSF9_9NOCA</name>
<dbReference type="SUPFAM" id="SSF53474">
    <property type="entry name" value="alpha/beta-Hydrolases"/>
    <property type="match status" value="1"/>
</dbReference>
<dbReference type="Proteomes" id="UP000516173">
    <property type="component" value="Chromosome"/>
</dbReference>
<keyword evidence="3" id="KW-1185">Reference proteome</keyword>
<dbReference type="InterPro" id="IPR002925">
    <property type="entry name" value="Dienelactn_hydro"/>
</dbReference>
<sequence length="207" mass="22022">MNASAREPLTVVLFHSMFGLRPVELAAAERLRGRGHRVSTPDLFAGAVVGDHGLVHALEDGFALMERIGWDTIMTRARAAVRDLPANTVLGGFSMGVGVIGDLWPDRLAAAGVFLLHATTTVPEGIPSGTPVQAHVAAGDRFAPPDQLAAYQTSAARAGAQATLHSYPGAGHFYTDSSLPDHDPDATHRTWQSIDSLLDRARQRTSL</sequence>
<dbReference type="PANTHER" id="PTHR46623">
    <property type="entry name" value="CARBOXYMETHYLENEBUTENOLIDASE-RELATED"/>
    <property type="match status" value="1"/>
</dbReference>
<protein>
    <submittedName>
        <fullName evidence="2">Dienelactone hydrolase</fullName>
    </submittedName>
</protein>
<evidence type="ECO:0000313" key="3">
    <source>
        <dbReference type="Proteomes" id="UP000516173"/>
    </source>
</evidence>
<dbReference type="EMBL" id="AP023396">
    <property type="protein sequence ID" value="BCK56144.1"/>
    <property type="molecule type" value="Genomic_DNA"/>
</dbReference>
<dbReference type="KEGG" id="nwl:NWFMUON74_39160"/>
<gene>
    <name evidence="2" type="ORF">NWFMUON74_39160</name>
</gene>
<dbReference type="Gene3D" id="3.40.50.1820">
    <property type="entry name" value="alpha/beta hydrolase"/>
    <property type="match status" value="1"/>
</dbReference>
<dbReference type="GO" id="GO:0016787">
    <property type="term" value="F:hydrolase activity"/>
    <property type="evidence" value="ECO:0007669"/>
    <property type="project" value="UniProtKB-KW"/>
</dbReference>
<evidence type="ECO:0000313" key="2">
    <source>
        <dbReference type="EMBL" id="BCK56144.1"/>
    </source>
</evidence>
<dbReference type="Pfam" id="PF01738">
    <property type="entry name" value="DLH"/>
    <property type="match status" value="1"/>
</dbReference>
<reference evidence="2 3" key="1">
    <citation type="submission" date="2020-08" db="EMBL/GenBank/DDBJ databases">
        <title>Genome Sequencing of Nocardia wallacei strain FMUON74 and assembly.</title>
        <authorList>
            <person name="Toyokawa M."/>
            <person name="Uesaka K."/>
        </authorList>
    </citation>
    <scope>NUCLEOTIDE SEQUENCE [LARGE SCALE GENOMIC DNA]</scope>
    <source>
        <strain evidence="2 3">FMUON74</strain>
    </source>
</reference>
<proteinExistence type="predicted"/>
<feature type="domain" description="Dienelactone hydrolase" evidence="1">
    <location>
        <begin position="9"/>
        <end position="199"/>
    </location>
</feature>
<dbReference type="AlphaFoldDB" id="A0A7G1KSF9"/>
<dbReference type="InterPro" id="IPR029058">
    <property type="entry name" value="AB_hydrolase_fold"/>
</dbReference>
<dbReference type="PANTHER" id="PTHR46623:SF6">
    <property type="entry name" value="ALPHA_BETA-HYDROLASES SUPERFAMILY PROTEIN"/>
    <property type="match status" value="1"/>
</dbReference>
<keyword evidence="2" id="KW-0378">Hydrolase</keyword>
<accession>A0A7G1KSF9</accession>
<evidence type="ECO:0000259" key="1">
    <source>
        <dbReference type="Pfam" id="PF01738"/>
    </source>
</evidence>